<feature type="domain" description="Nodulin-like" evidence="6">
    <location>
        <begin position="40"/>
        <end position="282"/>
    </location>
</feature>
<dbReference type="Gene3D" id="1.20.1250.20">
    <property type="entry name" value="MFS general substrate transporter like domains"/>
    <property type="match status" value="1"/>
</dbReference>
<organism evidence="8 9">
    <name type="scientific">Rhynchospora pubera</name>
    <dbReference type="NCBI Taxonomy" id="906938"/>
    <lineage>
        <taxon>Eukaryota</taxon>
        <taxon>Viridiplantae</taxon>
        <taxon>Streptophyta</taxon>
        <taxon>Embryophyta</taxon>
        <taxon>Tracheophyta</taxon>
        <taxon>Spermatophyta</taxon>
        <taxon>Magnoliopsida</taxon>
        <taxon>Liliopsida</taxon>
        <taxon>Poales</taxon>
        <taxon>Cyperaceae</taxon>
        <taxon>Cyperoideae</taxon>
        <taxon>Rhynchosporeae</taxon>
        <taxon>Rhynchospora</taxon>
    </lineage>
</organism>
<dbReference type="InterPro" id="IPR056555">
    <property type="entry name" value="NFD4_C"/>
</dbReference>
<feature type="transmembrane region" description="Helical" evidence="5">
    <location>
        <begin position="105"/>
        <end position="126"/>
    </location>
</feature>
<dbReference type="EMBL" id="JAMFTS010000003">
    <property type="protein sequence ID" value="KAJ4769471.1"/>
    <property type="molecule type" value="Genomic_DNA"/>
</dbReference>
<evidence type="ECO:0000259" key="7">
    <source>
        <dbReference type="Pfam" id="PF23262"/>
    </source>
</evidence>
<gene>
    <name evidence="8" type="ORF">LUZ62_053728</name>
</gene>
<comment type="subcellular location">
    <subcellularLocation>
        <location evidence="1">Membrane</location>
        <topology evidence="1">Multi-pass membrane protein</topology>
    </subcellularLocation>
</comment>
<comment type="caution">
    <text evidence="8">The sequence shown here is derived from an EMBL/GenBank/DDBJ whole genome shotgun (WGS) entry which is preliminary data.</text>
</comment>
<keyword evidence="9" id="KW-1185">Reference proteome</keyword>
<protein>
    <submittedName>
        <fullName evidence="8">Major facilitator superfamily</fullName>
    </submittedName>
</protein>
<dbReference type="PANTHER" id="PTHR21576">
    <property type="entry name" value="UNCHARACTERIZED NODULIN-LIKE PROTEIN"/>
    <property type="match status" value="1"/>
</dbReference>
<dbReference type="GO" id="GO:0016020">
    <property type="term" value="C:membrane"/>
    <property type="evidence" value="ECO:0007669"/>
    <property type="project" value="UniProtKB-SubCell"/>
</dbReference>
<feature type="transmembrane region" description="Helical" evidence="5">
    <location>
        <begin position="344"/>
        <end position="368"/>
    </location>
</feature>
<proteinExistence type="predicted"/>
<evidence type="ECO:0000313" key="8">
    <source>
        <dbReference type="EMBL" id="KAJ4769471.1"/>
    </source>
</evidence>
<dbReference type="Pfam" id="PF06813">
    <property type="entry name" value="Nodulin-like"/>
    <property type="match status" value="1"/>
</dbReference>
<evidence type="ECO:0000259" key="6">
    <source>
        <dbReference type="Pfam" id="PF06813"/>
    </source>
</evidence>
<dbReference type="AlphaFoldDB" id="A0AAV8DRD0"/>
<evidence type="ECO:0000256" key="5">
    <source>
        <dbReference type="SAM" id="Phobius"/>
    </source>
</evidence>
<feature type="transmembrane region" description="Helical" evidence="5">
    <location>
        <begin position="447"/>
        <end position="466"/>
    </location>
</feature>
<feature type="transmembrane region" description="Helical" evidence="5">
    <location>
        <begin position="171"/>
        <end position="195"/>
    </location>
</feature>
<dbReference type="CDD" id="cd17354">
    <property type="entry name" value="MFS_Mch1p_like"/>
    <property type="match status" value="1"/>
</dbReference>
<feature type="transmembrane region" description="Helical" evidence="5">
    <location>
        <begin position="388"/>
        <end position="410"/>
    </location>
</feature>
<feature type="transmembrane region" description="Helical" evidence="5">
    <location>
        <begin position="260"/>
        <end position="285"/>
    </location>
</feature>
<evidence type="ECO:0000256" key="4">
    <source>
        <dbReference type="ARBA" id="ARBA00023136"/>
    </source>
</evidence>
<keyword evidence="3 5" id="KW-1133">Transmembrane helix</keyword>
<dbReference type="PANTHER" id="PTHR21576:SF84">
    <property type="entry name" value="FAMILY PROTEIN, PUTATIVE, EXPRESSED-RELATED"/>
    <property type="match status" value="1"/>
</dbReference>
<dbReference type="InterPro" id="IPR036259">
    <property type="entry name" value="MFS_trans_sf"/>
</dbReference>
<feature type="transmembrane region" description="Helical" evidence="5">
    <location>
        <begin position="42"/>
        <end position="63"/>
    </location>
</feature>
<evidence type="ECO:0000256" key="3">
    <source>
        <dbReference type="ARBA" id="ARBA00022989"/>
    </source>
</evidence>
<feature type="transmembrane region" description="Helical" evidence="5">
    <location>
        <begin position="201"/>
        <end position="222"/>
    </location>
</feature>
<feature type="transmembrane region" description="Helical" evidence="5">
    <location>
        <begin position="234"/>
        <end position="254"/>
    </location>
</feature>
<name>A0AAV8DRD0_9POAL</name>
<dbReference type="SUPFAM" id="SSF103473">
    <property type="entry name" value="MFS general substrate transporter"/>
    <property type="match status" value="2"/>
</dbReference>
<sequence length="591" mass="65216">MMQPIIFTISNNCHRIIAIKAAMASSKFSMGLIREIIRGRWFMAYASFLIMSMAGATYIFAIYSKDIKSTLGYDQKTLNTLSFFKDFGANVGLHAGLLAEFTPPWVIITISSVMNFFGYFMIWLAIMGKVSKPHVWQMCFYIWVGANSQAFANTGALVTCVKNFPESRGVVLGLLKGFVGLSGAIFTQFYLAFYGTDSKSVVLLIAWLPAVVCLVFVMTIRLIKPEHYSKELNIFYKITGVSLVLAVCLLISIICEKQFSLGRIVSGISAAVVLILLFFPLYFIIREEILIIKKKSQLPQISPISPPVSDENPKVDGIVIEANPKQSHFANILHPPKCGEDFTILQAICSIDMILLFVATIFALGGTLTANDNMGQIGESLGYSQKSIATFVALTSIWNYAGRIAAGFASEYLIKHYRIPRPLIFAFVILLSCIGHLTIAFGIPGCLYYASIMTGFCLGAAMPLLLSITSEVFGLKYYSTLYNICNCASPIGSYILNVRVAGKLYDDEAIRQKGVSAAVTQGKELICLGVQCYKRSFLIITAATVGSALVMLLLAWRTREFYRSDIYAKFREASEGKQNEVPELIPPPEGK</sequence>
<feature type="transmembrane region" description="Helical" evidence="5">
    <location>
        <begin position="422"/>
        <end position="441"/>
    </location>
</feature>
<evidence type="ECO:0000313" key="9">
    <source>
        <dbReference type="Proteomes" id="UP001140206"/>
    </source>
</evidence>
<reference evidence="8" key="1">
    <citation type="submission" date="2022-08" db="EMBL/GenBank/DDBJ databases">
        <authorList>
            <person name="Marques A."/>
        </authorList>
    </citation>
    <scope>NUCLEOTIDE SEQUENCE</scope>
    <source>
        <strain evidence="8">RhyPub2mFocal</strain>
        <tissue evidence="8">Leaves</tissue>
    </source>
</reference>
<evidence type="ECO:0000256" key="1">
    <source>
        <dbReference type="ARBA" id="ARBA00004141"/>
    </source>
</evidence>
<dbReference type="Proteomes" id="UP001140206">
    <property type="component" value="Chromosome 3"/>
</dbReference>
<feature type="domain" description="NFD4 C-terminal" evidence="7">
    <location>
        <begin position="349"/>
        <end position="562"/>
    </location>
</feature>
<evidence type="ECO:0000256" key="2">
    <source>
        <dbReference type="ARBA" id="ARBA00022692"/>
    </source>
</evidence>
<keyword evidence="2 5" id="KW-0812">Transmembrane</keyword>
<dbReference type="Pfam" id="PF23262">
    <property type="entry name" value="NFD4_C"/>
    <property type="match status" value="1"/>
</dbReference>
<dbReference type="InterPro" id="IPR010658">
    <property type="entry name" value="Nodulin-like"/>
</dbReference>
<keyword evidence="4 5" id="KW-0472">Membrane</keyword>
<accession>A0AAV8DRD0</accession>
<feature type="transmembrane region" description="Helical" evidence="5">
    <location>
        <begin position="537"/>
        <end position="556"/>
    </location>
</feature>